<dbReference type="Proteomes" id="UP000605784">
    <property type="component" value="Unassembled WGS sequence"/>
</dbReference>
<dbReference type="CDD" id="cd00075">
    <property type="entry name" value="HATPase"/>
    <property type="match status" value="1"/>
</dbReference>
<evidence type="ECO:0000256" key="6">
    <source>
        <dbReference type="ARBA" id="ARBA00022840"/>
    </source>
</evidence>
<dbReference type="PANTHER" id="PTHR42878">
    <property type="entry name" value="TWO-COMPONENT HISTIDINE KINASE"/>
    <property type="match status" value="1"/>
</dbReference>
<dbReference type="GO" id="GO:0007234">
    <property type="term" value="P:osmosensory signaling via phosphorelay pathway"/>
    <property type="evidence" value="ECO:0007669"/>
    <property type="project" value="TreeGrafter"/>
</dbReference>
<dbReference type="SMART" id="SM00387">
    <property type="entry name" value="HATPase_c"/>
    <property type="match status" value="1"/>
</dbReference>
<name>A0A830GL04_9EURY</name>
<evidence type="ECO:0000313" key="12">
    <source>
        <dbReference type="Proteomes" id="UP000605784"/>
    </source>
</evidence>
<dbReference type="GO" id="GO:0030295">
    <property type="term" value="F:protein kinase activator activity"/>
    <property type="evidence" value="ECO:0007669"/>
    <property type="project" value="TreeGrafter"/>
</dbReference>
<feature type="transmembrane region" description="Helical" evidence="9">
    <location>
        <begin position="70"/>
        <end position="90"/>
    </location>
</feature>
<dbReference type="EC" id="2.7.13.3" evidence="2"/>
<sequence length="378" mass="40857">MLVPRLLVGFGSLVFLSQVAVQLAFDGVGQLDSVQNLSAYAVSAVLAGTVIAVGLFLTRSATSPARYPRVALWCLGTASILLAINVPLIVVRPGLDTVEIVGWVHIVSATGAAGGAVIGFIEARAIEQAQAAERARVRAAATEAERERLDYLNSLLRHEVLNNAQIIMGRTELVRDEHEADIEDHLRTIQRQSEAMTRVIDDVRTLIKASRDDSSLDEIDLSSLLEAEISDLQAKYPSVEITDEVPEDVSVLGDEMMRRIFGNLLSNAVEHNDSPTPCVEITVDQTPEVVAVHVADNGPGISAAERATLFERSQNENHQVGLFLVSVLVDRYDGTIELAETGPDGSVFTVEFPTVDGDPAPENQSEDETARTTARSRL</sequence>
<keyword evidence="6" id="KW-0067">ATP-binding</keyword>
<evidence type="ECO:0000256" key="3">
    <source>
        <dbReference type="ARBA" id="ARBA00022679"/>
    </source>
</evidence>
<keyword evidence="4" id="KW-0547">Nucleotide-binding</keyword>
<reference evidence="11" key="2">
    <citation type="submission" date="2020-09" db="EMBL/GenBank/DDBJ databases">
        <authorList>
            <person name="Sun Q."/>
            <person name="Ohkuma M."/>
        </authorList>
    </citation>
    <scope>NUCLEOTIDE SEQUENCE</scope>
    <source>
        <strain evidence="11">JCM 17820</strain>
    </source>
</reference>
<feature type="region of interest" description="Disordered" evidence="8">
    <location>
        <begin position="353"/>
        <end position="378"/>
    </location>
</feature>
<dbReference type="SUPFAM" id="SSF55874">
    <property type="entry name" value="ATPase domain of HSP90 chaperone/DNA topoisomerase II/histidine kinase"/>
    <property type="match status" value="1"/>
</dbReference>
<dbReference type="GO" id="GO:0004673">
    <property type="term" value="F:protein histidine kinase activity"/>
    <property type="evidence" value="ECO:0007669"/>
    <property type="project" value="UniProtKB-EC"/>
</dbReference>
<evidence type="ECO:0000256" key="8">
    <source>
        <dbReference type="SAM" id="MobiDB-lite"/>
    </source>
</evidence>
<dbReference type="PROSITE" id="PS50109">
    <property type="entry name" value="HIS_KIN"/>
    <property type="match status" value="1"/>
</dbReference>
<dbReference type="Gene3D" id="3.30.565.10">
    <property type="entry name" value="Histidine kinase-like ATPase, C-terminal domain"/>
    <property type="match status" value="1"/>
</dbReference>
<keyword evidence="5" id="KW-0418">Kinase</keyword>
<reference evidence="11" key="1">
    <citation type="journal article" date="2014" name="Int. J. Syst. Evol. Microbiol.">
        <title>Complete genome sequence of Corynebacterium casei LMG S-19264T (=DSM 44701T), isolated from a smear-ripened cheese.</title>
        <authorList>
            <consortium name="US DOE Joint Genome Institute (JGI-PGF)"/>
            <person name="Walter F."/>
            <person name="Albersmeier A."/>
            <person name="Kalinowski J."/>
            <person name="Ruckert C."/>
        </authorList>
    </citation>
    <scope>NUCLEOTIDE SEQUENCE</scope>
    <source>
        <strain evidence="11">JCM 17820</strain>
    </source>
</reference>
<gene>
    <name evidence="11" type="ORF">GCM10009030_16800</name>
</gene>
<proteinExistence type="predicted"/>
<keyword evidence="12" id="KW-1185">Reference proteome</keyword>
<keyword evidence="9" id="KW-0472">Membrane</keyword>
<evidence type="ECO:0000313" key="11">
    <source>
        <dbReference type="EMBL" id="GGN92511.1"/>
    </source>
</evidence>
<feature type="domain" description="Histidine kinase" evidence="10">
    <location>
        <begin position="155"/>
        <end position="356"/>
    </location>
</feature>
<evidence type="ECO:0000259" key="10">
    <source>
        <dbReference type="PROSITE" id="PS50109"/>
    </source>
</evidence>
<evidence type="ECO:0000256" key="9">
    <source>
        <dbReference type="SAM" id="Phobius"/>
    </source>
</evidence>
<keyword evidence="9" id="KW-1133">Transmembrane helix</keyword>
<keyword evidence="3" id="KW-0808">Transferase</keyword>
<feature type="transmembrane region" description="Helical" evidence="9">
    <location>
        <begin position="40"/>
        <end position="58"/>
    </location>
</feature>
<evidence type="ECO:0000256" key="1">
    <source>
        <dbReference type="ARBA" id="ARBA00000085"/>
    </source>
</evidence>
<dbReference type="GO" id="GO:0000156">
    <property type="term" value="F:phosphorelay response regulator activity"/>
    <property type="evidence" value="ECO:0007669"/>
    <property type="project" value="TreeGrafter"/>
</dbReference>
<keyword evidence="9" id="KW-0812">Transmembrane</keyword>
<keyword evidence="7" id="KW-0902">Two-component regulatory system</keyword>
<dbReference type="PANTHER" id="PTHR42878:SF7">
    <property type="entry name" value="SENSOR HISTIDINE KINASE GLRK"/>
    <property type="match status" value="1"/>
</dbReference>
<dbReference type="InterPro" id="IPR005467">
    <property type="entry name" value="His_kinase_dom"/>
</dbReference>
<evidence type="ECO:0000256" key="4">
    <source>
        <dbReference type="ARBA" id="ARBA00022741"/>
    </source>
</evidence>
<comment type="caution">
    <text evidence="11">The sequence shown here is derived from an EMBL/GenBank/DDBJ whole genome shotgun (WGS) entry which is preliminary data.</text>
</comment>
<comment type="catalytic activity">
    <reaction evidence="1">
        <text>ATP + protein L-histidine = ADP + protein N-phospho-L-histidine.</text>
        <dbReference type="EC" id="2.7.13.3"/>
    </reaction>
</comment>
<evidence type="ECO:0000256" key="5">
    <source>
        <dbReference type="ARBA" id="ARBA00022777"/>
    </source>
</evidence>
<dbReference type="InterPro" id="IPR003594">
    <property type="entry name" value="HATPase_dom"/>
</dbReference>
<dbReference type="AlphaFoldDB" id="A0A830GL04"/>
<dbReference type="EMBL" id="BMOU01000002">
    <property type="protein sequence ID" value="GGN92511.1"/>
    <property type="molecule type" value="Genomic_DNA"/>
</dbReference>
<dbReference type="InterPro" id="IPR036890">
    <property type="entry name" value="HATPase_C_sf"/>
</dbReference>
<evidence type="ECO:0000256" key="7">
    <source>
        <dbReference type="ARBA" id="ARBA00023012"/>
    </source>
</evidence>
<protein>
    <recommendedName>
        <fullName evidence="2">histidine kinase</fullName>
        <ecNumber evidence="2">2.7.13.3</ecNumber>
    </recommendedName>
</protein>
<evidence type="ECO:0000256" key="2">
    <source>
        <dbReference type="ARBA" id="ARBA00012438"/>
    </source>
</evidence>
<dbReference type="RefSeq" id="WP_188996397.1">
    <property type="nucleotide sequence ID" value="NZ_BMOU01000002.1"/>
</dbReference>
<organism evidence="11 12">
    <name type="scientific">Haloarcula pellucida</name>
    <dbReference type="NCBI Taxonomy" id="1427151"/>
    <lineage>
        <taxon>Archaea</taxon>
        <taxon>Methanobacteriati</taxon>
        <taxon>Methanobacteriota</taxon>
        <taxon>Stenosarchaea group</taxon>
        <taxon>Halobacteria</taxon>
        <taxon>Halobacteriales</taxon>
        <taxon>Haloarculaceae</taxon>
        <taxon>Haloarcula</taxon>
    </lineage>
</organism>
<feature type="transmembrane region" description="Helical" evidence="9">
    <location>
        <begin position="102"/>
        <end position="121"/>
    </location>
</feature>
<accession>A0A830GL04</accession>
<dbReference type="InterPro" id="IPR050351">
    <property type="entry name" value="BphY/WalK/GraS-like"/>
</dbReference>
<dbReference type="Pfam" id="PF02518">
    <property type="entry name" value="HATPase_c"/>
    <property type="match status" value="1"/>
</dbReference>
<dbReference type="GO" id="GO:0005524">
    <property type="term" value="F:ATP binding"/>
    <property type="evidence" value="ECO:0007669"/>
    <property type="project" value="UniProtKB-KW"/>
</dbReference>